<dbReference type="RefSeq" id="WP_108730035.1">
    <property type="nucleotide sequence ID" value="NZ_CP020928.1"/>
</dbReference>
<dbReference type="AlphaFoldDB" id="A0A2S1KPI8"/>
<organism evidence="1 2">
    <name type="scientific">Weissella cibaria</name>
    <dbReference type="NCBI Taxonomy" id="137591"/>
    <lineage>
        <taxon>Bacteria</taxon>
        <taxon>Bacillati</taxon>
        <taxon>Bacillota</taxon>
        <taxon>Bacilli</taxon>
        <taxon>Lactobacillales</taxon>
        <taxon>Lactobacillaceae</taxon>
        <taxon>Weissella</taxon>
    </lineage>
</organism>
<dbReference type="Proteomes" id="UP000244870">
    <property type="component" value="Chromosome"/>
</dbReference>
<sequence length="103" mass="11736">MPTKQSGFNMTDEYFSLTKDEVIESLRYHGEATFYIKNQLTTYNNPENPALMTGVVGEMSLWQFNGGQRTIIFDTVGDALSFKLQDGKTIGESIESFRFEDFV</sequence>
<protein>
    <submittedName>
        <fullName evidence="1">Uncharacterized protein</fullName>
    </submittedName>
</protein>
<dbReference type="EMBL" id="CP020928">
    <property type="protein sequence ID" value="AWF94922.1"/>
    <property type="molecule type" value="Genomic_DNA"/>
</dbReference>
<proteinExistence type="predicted"/>
<accession>A0A2S1KPI8</accession>
<reference evidence="1 2" key="1">
    <citation type="submission" date="2017-04" db="EMBL/GenBank/DDBJ databases">
        <title>Weissella cibaria strain m2 complete genome.</title>
        <authorList>
            <person name="Pan Q."/>
            <person name="Tan M."/>
            <person name="Yao F."/>
            <person name="Su S."/>
        </authorList>
    </citation>
    <scope>NUCLEOTIDE SEQUENCE [LARGE SCALE GENOMIC DNA]</scope>
    <source>
        <strain evidence="1 2">M2</strain>
    </source>
</reference>
<evidence type="ECO:0000313" key="2">
    <source>
        <dbReference type="Proteomes" id="UP000244870"/>
    </source>
</evidence>
<evidence type="ECO:0000313" key="1">
    <source>
        <dbReference type="EMBL" id="AWF94922.1"/>
    </source>
</evidence>
<name>A0A2S1KPI8_9LACO</name>
<gene>
    <name evidence="1" type="ORF">B6254_0501</name>
</gene>